<dbReference type="InterPro" id="IPR051785">
    <property type="entry name" value="MMCE/EMCE_epimerase"/>
</dbReference>
<dbReference type="RefSeq" id="WP_344305536.1">
    <property type="nucleotide sequence ID" value="NZ_BAAAQQ010000014.1"/>
</dbReference>
<dbReference type="Gene3D" id="3.10.180.10">
    <property type="entry name" value="2,3-Dihydroxybiphenyl 1,2-Dioxygenase, domain 1"/>
    <property type="match status" value="1"/>
</dbReference>
<protein>
    <submittedName>
        <fullName evidence="3">VOC family protein</fullName>
    </submittedName>
</protein>
<dbReference type="SUPFAM" id="SSF54593">
    <property type="entry name" value="Glyoxalase/Bleomycin resistance protein/Dihydroxybiphenyl dioxygenase"/>
    <property type="match status" value="1"/>
</dbReference>
<dbReference type="Proteomes" id="UP001500575">
    <property type="component" value="Unassembled WGS sequence"/>
</dbReference>
<dbReference type="EMBL" id="BAAAQQ010000014">
    <property type="protein sequence ID" value="GAA2133508.1"/>
    <property type="molecule type" value="Genomic_DNA"/>
</dbReference>
<accession>A0ABN2YX21</accession>
<evidence type="ECO:0000313" key="3">
    <source>
        <dbReference type="EMBL" id="GAA2133508.1"/>
    </source>
</evidence>
<organism evidence="3 4">
    <name type="scientific">Nocardioides bigeumensis</name>
    <dbReference type="NCBI Taxonomy" id="433657"/>
    <lineage>
        <taxon>Bacteria</taxon>
        <taxon>Bacillati</taxon>
        <taxon>Actinomycetota</taxon>
        <taxon>Actinomycetes</taxon>
        <taxon>Propionibacteriales</taxon>
        <taxon>Nocardioidaceae</taxon>
        <taxon>Nocardioides</taxon>
    </lineage>
</organism>
<keyword evidence="4" id="KW-1185">Reference proteome</keyword>
<gene>
    <name evidence="3" type="ORF">GCM10009843_39040</name>
</gene>
<feature type="domain" description="VOC" evidence="2">
    <location>
        <begin position="5"/>
        <end position="146"/>
    </location>
</feature>
<dbReference type="PANTHER" id="PTHR43048">
    <property type="entry name" value="METHYLMALONYL-COA EPIMERASE"/>
    <property type="match status" value="1"/>
</dbReference>
<evidence type="ECO:0000313" key="4">
    <source>
        <dbReference type="Proteomes" id="UP001500575"/>
    </source>
</evidence>
<proteinExistence type="predicted"/>
<name>A0ABN2YX21_9ACTN</name>
<dbReference type="InterPro" id="IPR029068">
    <property type="entry name" value="Glyas_Bleomycin-R_OHBP_Dase"/>
</dbReference>
<comment type="caution">
    <text evidence="3">The sequence shown here is derived from an EMBL/GenBank/DDBJ whole genome shotgun (WGS) entry which is preliminary data.</text>
</comment>
<dbReference type="InterPro" id="IPR037523">
    <property type="entry name" value="VOC_core"/>
</dbReference>
<evidence type="ECO:0000256" key="1">
    <source>
        <dbReference type="ARBA" id="ARBA00022723"/>
    </source>
</evidence>
<reference evidence="3 4" key="1">
    <citation type="journal article" date="2019" name="Int. J. Syst. Evol. Microbiol.">
        <title>The Global Catalogue of Microorganisms (GCM) 10K type strain sequencing project: providing services to taxonomists for standard genome sequencing and annotation.</title>
        <authorList>
            <consortium name="The Broad Institute Genomics Platform"/>
            <consortium name="The Broad Institute Genome Sequencing Center for Infectious Disease"/>
            <person name="Wu L."/>
            <person name="Ma J."/>
        </authorList>
    </citation>
    <scope>NUCLEOTIDE SEQUENCE [LARGE SCALE GENOMIC DNA]</scope>
    <source>
        <strain evidence="3 4">JCM 16021</strain>
    </source>
</reference>
<dbReference type="PROSITE" id="PS51819">
    <property type="entry name" value="VOC"/>
    <property type="match status" value="1"/>
</dbReference>
<sequence>MTIHHMHHVGLTVTDLDRSAEFYSTAFDYTEVMRQEMDAAYLGQIVGLPGARVKMAHLRLRDAPHVLELFEYVTPVVKKAPLQPNHAGNAHLCFIVDDIAADHARLVSQGVTFISPPVFIDAGRNAGGVSCYLRDPDGITLELFQSPERNDDQ</sequence>
<dbReference type="PANTHER" id="PTHR43048:SF6">
    <property type="entry name" value="BLR8189 PROTEIN"/>
    <property type="match status" value="1"/>
</dbReference>
<dbReference type="InterPro" id="IPR004360">
    <property type="entry name" value="Glyas_Fos-R_dOase_dom"/>
</dbReference>
<evidence type="ECO:0000259" key="2">
    <source>
        <dbReference type="PROSITE" id="PS51819"/>
    </source>
</evidence>
<keyword evidence="1" id="KW-0479">Metal-binding</keyword>
<dbReference type="Pfam" id="PF00903">
    <property type="entry name" value="Glyoxalase"/>
    <property type="match status" value="1"/>
</dbReference>